<evidence type="ECO:0008006" key="4">
    <source>
        <dbReference type="Google" id="ProtNLM"/>
    </source>
</evidence>
<feature type="transmembrane region" description="Helical" evidence="1">
    <location>
        <begin position="255"/>
        <end position="277"/>
    </location>
</feature>
<feature type="transmembrane region" description="Helical" evidence="1">
    <location>
        <begin position="317"/>
        <end position="341"/>
    </location>
</feature>
<evidence type="ECO:0000256" key="1">
    <source>
        <dbReference type="SAM" id="Phobius"/>
    </source>
</evidence>
<dbReference type="EMBL" id="LJIG01001764">
    <property type="protein sequence ID" value="KRT85176.1"/>
    <property type="molecule type" value="Genomic_DNA"/>
</dbReference>
<protein>
    <recommendedName>
        <fullName evidence="4">Methuselah N-terminal domain-containing protein</fullName>
    </recommendedName>
</protein>
<feature type="non-terminal residue" evidence="2">
    <location>
        <position position="1"/>
    </location>
</feature>
<reference evidence="2 3" key="1">
    <citation type="submission" date="2015-09" db="EMBL/GenBank/DDBJ databases">
        <title>Draft genome of the scarab beetle Oryctes borbonicus.</title>
        <authorList>
            <person name="Meyer J.M."/>
            <person name="Markov G.V."/>
            <person name="Baskaran P."/>
            <person name="Herrmann M."/>
            <person name="Sommer R.J."/>
            <person name="Roedelsperger C."/>
        </authorList>
    </citation>
    <scope>NUCLEOTIDE SEQUENCE [LARGE SCALE GENOMIC DNA]</scope>
    <source>
        <strain evidence="2">OB123</strain>
        <tissue evidence="2">Whole animal</tissue>
    </source>
</reference>
<keyword evidence="1" id="KW-1133">Transmembrane helix</keyword>
<evidence type="ECO:0000313" key="2">
    <source>
        <dbReference type="EMBL" id="KRT85176.1"/>
    </source>
</evidence>
<dbReference type="OrthoDB" id="6134459at2759"/>
<gene>
    <name evidence="2" type="ORF">AMK59_2037</name>
</gene>
<dbReference type="Proteomes" id="UP000051574">
    <property type="component" value="Unassembled WGS sequence"/>
</dbReference>
<keyword evidence="1" id="KW-0812">Transmembrane</keyword>
<dbReference type="Gene3D" id="1.20.1070.10">
    <property type="entry name" value="Rhodopsin 7-helix transmembrane proteins"/>
    <property type="match status" value="1"/>
</dbReference>
<keyword evidence="1" id="KW-0472">Membrane</keyword>
<dbReference type="PANTHER" id="PTHR46953">
    <property type="entry name" value="G-PROTEIN COUPLED RECEPTOR MTH-LIKE 1-RELATED"/>
    <property type="match status" value="1"/>
</dbReference>
<dbReference type="AlphaFoldDB" id="A0A0T6BCU8"/>
<name>A0A0T6BCU8_9SCAR</name>
<organism evidence="2 3">
    <name type="scientific">Oryctes borbonicus</name>
    <dbReference type="NCBI Taxonomy" id="1629725"/>
    <lineage>
        <taxon>Eukaryota</taxon>
        <taxon>Metazoa</taxon>
        <taxon>Ecdysozoa</taxon>
        <taxon>Arthropoda</taxon>
        <taxon>Hexapoda</taxon>
        <taxon>Insecta</taxon>
        <taxon>Pterygota</taxon>
        <taxon>Neoptera</taxon>
        <taxon>Endopterygota</taxon>
        <taxon>Coleoptera</taxon>
        <taxon>Polyphaga</taxon>
        <taxon>Scarabaeiformia</taxon>
        <taxon>Scarabaeidae</taxon>
        <taxon>Dynastinae</taxon>
        <taxon>Oryctes</taxon>
    </lineage>
</organism>
<keyword evidence="3" id="KW-1185">Reference proteome</keyword>
<sequence>FYAVDNTTVFAIPTEVGSQINVIYFPKCCPPEYVFQAKKHKCIYNNTIPALYDDWGLNVSVIKSGLSNCEVIVDKKLTELKLENFKRDRKFLFNNELFSYGDYCLDKMHDEDNYIARLCYSRDYCTKAFSERKDWCLRKCCKDGYVLKNIRNCILRPDLGLNIENDLDVIKRNDSFAQFTDNRSCRMYEARKGSLNFSIREDGSFLIFEKKVWKEYKVNELMYCTDTSFNTTTKESRNVFKLCVISNANDLKFKIATPAMIISCTCLTITILIYIFVYKLQKVIQGIIVCYCFFLMLFYIMTILVHTIRDLRGYCEVVGFVLFSSYIASFAWMNVLCFDIYRTVS</sequence>
<comment type="caution">
    <text evidence="2">The sequence shown here is derived from an EMBL/GenBank/DDBJ whole genome shotgun (WGS) entry which is preliminary data.</text>
</comment>
<dbReference type="InterPro" id="IPR052808">
    <property type="entry name" value="GPCR_Mth-like"/>
</dbReference>
<evidence type="ECO:0000313" key="3">
    <source>
        <dbReference type="Proteomes" id="UP000051574"/>
    </source>
</evidence>
<feature type="transmembrane region" description="Helical" evidence="1">
    <location>
        <begin position="283"/>
        <end position="305"/>
    </location>
</feature>
<accession>A0A0T6BCU8</accession>
<proteinExistence type="predicted"/>
<dbReference type="PANTHER" id="PTHR46953:SF1">
    <property type="entry name" value="G-PROTEIN COUPLED RECEPTOR MTH-LIKE 1-RELATED"/>
    <property type="match status" value="1"/>
</dbReference>